<dbReference type="EMBL" id="JAWJWE010000002">
    <property type="protein sequence ID" value="KAK6642995.1"/>
    <property type="molecule type" value="Genomic_DNA"/>
</dbReference>
<evidence type="ECO:0000313" key="1">
    <source>
        <dbReference type="EMBL" id="KAK6642995.1"/>
    </source>
</evidence>
<evidence type="ECO:0000313" key="2">
    <source>
        <dbReference type="Proteomes" id="UP001372834"/>
    </source>
</evidence>
<dbReference type="Proteomes" id="UP001372834">
    <property type="component" value="Unassembled WGS sequence"/>
</dbReference>
<proteinExistence type="predicted"/>
<name>A0AAN8SDA0_POLSC</name>
<dbReference type="AlphaFoldDB" id="A0AAN8SDA0"/>
<reference evidence="1 2" key="1">
    <citation type="submission" date="2023-10" db="EMBL/GenBank/DDBJ databases">
        <title>Genomes of two closely related lineages of the louse Polyplax serrata with different host specificities.</title>
        <authorList>
            <person name="Martinu J."/>
            <person name="Tarabai H."/>
            <person name="Stefka J."/>
            <person name="Hypsa V."/>
        </authorList>
    </citation>
    <scope>NUCLEOTIDE SEQUENCE [LARGE SCALE GENOMIC DNA]</scope>
    <source>
        <strain evidence="1">HR10_N</strain>
    </source>
</reference>
<organism evidence="1 2">
    <name type="scientific">Polyplax serrata</name>
    <name type="common">Common mouse louse</name>
    <dbReference type="NCBI Taxonomy" id="468196"/>
    <lineage>
        <taxon>Eukaryota</taxon>
        <taxon>Metazoa</taxon>
        <taxon>Ecdysozoa</taxon>
        <taxon>Arthropoda</taxon>
        <taxon>Hexapoda</taxon>
        <taxon>Insecta</taxon>
        <taxon>Pterygota</taxon>
        <taxon>Neoptera</taxon>
        <taxon>Paraneoptera</taxon>
        <taxon>Psocodea</taxon>
        <taxon>Troctomorpha</taxon>
        <taxon>Phthiraptera</taxon>
        <taxon>Anoplura</taxon>
        <taxon>Polyplacidae</taxon>
        <taxon>Polyplax</taxon>
    </lineage>
</organism>
<gene>
    <name evidence="1" type="ORF">RUM43_004498</name>
</gene>
<sequence>MAAGERAMPRTFRHFNPRRTVRVTQPRHQARIRPPSALKVHSLPHPITAPIIVRHSLRLRSSMEGEIQVGTRNLNFIKMVDFLSSGQGNEGQQKQFSAVQLILATR</sequence>
<comment type="caution">
    <text evidence="1">The sequence shown here is derived from an EMBL/GenBank/DDBJ whole genome shotgun (WGS) entry which is preliminary data.</text>
</comment>
<accession>A0AAN8SDA0</accession>
<protein>
    <submittedName>
        <fullName evidence="1">Uncharacterized protein</fullName>
    </submittedName>
</protein>